<reference evidence="2" key="2">
    <citation type="submission" date="2021-09" db="EMBL/GenBank/DDBJ databases">
        <authorList>
            <person name="Gilroy R."/>
        </authorList>
    </citation>
    <scope>NUCLEOTIDE SEQUENCE</scope>
    <source>
        <strain evidence="2">ChiGjej5B5-7349</strain>
    </source>
</reference>
<dbReference type="Proteomes" id="UP000784435">
    <property type="component" value="Unassembled WGS sequence"/>
</dbReference>
<evidence type="ECO:0008006" key="4">
    <source>
        <dbReference type="Google" id="ProtNLM"/>
    </source>
</evidence>
<reference evidence="2" key="1">
    <citation type="journal article" date="2021" name="PeerJ">
        <title>Extensive microbial diversity within the chicken gut microbiome revealed by metagenomics and culture.</title>
        <authorList>
            <person name="Gilroy R."/>
            <person name="Ravi A."/>
            <person name="Getino M."/>
            <person name="Pursley I."/>
            <person name="Horton D.L."/>
            <person name="Alikhan N.F."/>
            <person name="Baker D."/>
            <person name="Gharbi K."/>
            <person name="Hall N."/>
            <person name="Watson M."/>
            <person name="Adriaenssens E.M."/>
            <person name="Foster-Nyarko E."/>
            <person name="Jarju S."/>
            <person name="Secka A."/>
            <person name="Antonio M."/>
            <person name="Oren A."/>
            <person name="Chaudhuri R.R."/>
            <person name="La Ragione R."/>
            <person name="Hildebrand F."/>
            <person name="Pallen M.J."/>
        </authorList>
    </citation>
    <scope>NUCLEOTIDE SEQUENCE</scope>
    <source>
        <strain evidence="2">ChiGjej5B5-7349</strain>
    </source>
</reference>
<sequence>MTSTPDSDSTPTHADAAQRSTEPPSPTLTAAQVVAHARFSEPGIDKSSAMMLLYFTAGWLEAWHDRPVVEAHFEAWQHGPTDPAAHAAFADTYPKRLRLPDDQMLELGVEAVVHWGLGGKPGQRGTVHSSGLINAAKDTRAYREAATTGKPAFASGPEIPAGLIRDTFRELAEAVAAGDADGPAQPGEEERAEAARQAEAKRLRAQLAERFDTGANLLET</sequence>
<evidence type="ECO:0000313" key="2">
    <source>
        <dbReference type="EMBL" id="HJG79220.1"/>
    </source>
</evidence>
<feature type="compositionally biased region" description="Basic and acidic residues" evidence="1">
    <location>
        <begin position="188"/>
        <end position="200"/>
    </location>
</feature>
<proteinExistence type="predicted"/>
<feature type="compositionally biased region" description="Low complexity" evidence="1">
    <location>
        <begin position="1"/>
        <end position="12"/>
    </location>
</feature>
<name>A0A921MBV7_9MICO</name>
<evidence type="ECO:0000313" key="3">
    <source>
        <dbReference type="Proteomes" id="UP000784435"/>
    </source>
</evidence>
<comment type="caution">
    <text evidence="2">The sequence shown here is derived from an EMBL/GenBank/DDBJ whole genome shotgun (WGS) entry which is preliminary data.</text>
</comment>
<organism evidence="2 3">
    <name type="scientific">Brevibacterium senegalense</name>
    <dbReference type="NCBI Taxonomy" id="1033736"/>
    <lineage>
        <taxon>Bacteria</taxon>
        <taxon>Bacillati</taxon>
        <taxon>Actinomycetota</taxon>
        <taxon>Actinomycetes</taxon>
        <taxon>Micrococcales</taxon>
        <taxon>Brevibacteriaceae</taxon>
        <taxon>Brevibacterium</taxon>
    </lineage>
</organism>
<feature type="region of interest" description="Disordered" evidence="1">
    <location>
        <begin position="178"/>
        <end position="200"/>
    </location>
</feature>
<accession>A0A921MBV7</accession>
<feature type="compositionally biased region" description="Polar residues" evidence="1">
    <location>
        <begin position="18"/>
        <end position="27"/>
    </location>
</feature>
<dbReference type="EMBL" id="DYUK01000050">
    <property type="protein sequence ID" value="HJG79220.1"/>
    <property type="molecule type" value="Genomic_DNA"/>
</dbReference>
<dbReference type="AlphaFoldDB" id="A0A921MBV7"/>
<protein>
    <recommendedName>
        <fullName evidence="4">Antitoxin SocA-like Panacea domain-containing protein</fullName>
    </recommendedName>
</protein>
<gene>
    <name evidence="2" type="ORF">K8V08_02275</name>
</gene>
<evidence type="ECO:0000256" key="1">
    <source>
        <dbReference type="SAM" id="MobiDB-lite"/>
    </source>
</evidence>
<feature type="region of interest" description="Disordered" evidence="1">
    <location>
        <begin position="1"/>
        <end position="27"/>
    </location>
</feature>